<feature type="active site" evidence="4">
    <location>
        <position position="241"/>
    </location>
</feature>
<keyword evidence="2 5" id="KW-0378">Hydrolase</keyword>
<sequence length="366" mass="38578">MRAALVALLVWVSPVQAQERPQLSEAQAAAMRLADYLGDWQPAPLDASTWTADFVVAADGSGTHRSLQAAIDALPAQGRRRYIRLKPGRYREQLCIQGKAPFTLYGQPGDAAAVQIAHGHFSSEPKPVGAPANPCTPDLAASQYGTAGSATLAIFSDDVQLAHLSVVNDAMDAVREGQGYPAAVGESGGAQAVALMTEGDRLQMQDVRLLGHQDTFFVRAKPRGGPSRVWLRASLIAGDVDFIFGNGTLVISDSTVLSRAGRRVPGSGGYLLAPSTAPQQPFGILVEGSRLLAEPGVASASIALGRVWDAGVARGAWQAGVSPNGQALIRDSQLGPHLRGWGPSTSRRPFDAATQRLSEYRNQSAL</sequence>
<evidence type="ECO:0000313" key="8">
    <source>
        <dbReference type="Proteomes" id="UP001177769"/>
    </source>
</evidence>
<evidence type="ECO:0000256" key="3">
    <source>
        <dbReference type="ARBA" id="ARBA00023085"/>
    </source>
</evidence>
<dbReference type="GO" id="GO:0042545">
    <property type="term" value="P:cell wall modification"/>
    <property type="evidence" value="ECO:0007669"/>
    <property type="project" value="UniProtKB-UniRule"/>
</dbReference>
<dbReference type="Pfam" id="PF01095">
    <property type="entry name" value="Pectinesterase"/>
    <property type="match status" value="1"/>
</dbReference>
<dbReference type="RefSeq" id="WP_285233284.1">
    <property type="nucleotide sequence ID" value="NZ_CP116346.1"/>
</dbReference>
<evidence type="ECO:0000256" key="4">
    <source>
        <dbReference type="PROSITE-ProRule" id="PRU10040"/>
    </source>
</evidence>
<dbReference type="Gene3D" id="2.160.20.10">
    <property type="entry name" value="Single-stranded right-handed beta-helix, Pectin lyase-like"/>
    <property type="match status" value="1"/>
</dbReference>
<dbReference type="InterPro" id="IPR033131">
    <property type="entry name" value="Pectinesterase_Asp_AS"/>
</dbReference>
<evidence type="ECO:0000259" key="6">
    <source>
        <dbReference type="Pfam" id="PF01095"/>
    </source>
</evidence>
<protein>
    <recommendedName>
        <fullName evidence="5">Pectinesterase</fullName>
        <ecNumber evidence="5">3.1.1.11</ecNumber>
    </recommendedName>
</protein>
<evidence type="ECO:0000256" key="1">
    <source>
        <dbReference type="ARBA" id="ARBA00008891"/>
    </source>
</evidence>
<keyword evidence="5" id="KW-0732">Signal</keyword>
<dbReference type="PANTHER" id="PTHR31321">
    <property type="entry name" value="ACYL-COA THIOESTER HYDROLASE YBHC-RELATED"/>
    <property type="match status" value="1"/>
</dbReference>
<comment type="pathway">
    <text evidence="5">Glycan metabolism; pectin degradation; 2-dehydro-3-deoxy-D-gluconate from pectin: step 1/5.</text>
</comment>
<dbReference type="PANTHER" id="PTHR31321:SF57">
    <property type="entry name" value="PECTINESTERASE 53-RELATED"/>
    <property type="match status" value="1"/>
</dbReference>
<dbReference type="InterPro" id="IPR011050">
    <property type="entry name" value="Pectin_lyase_fold/virulence"/>
</dbReference>
<feature type="domain" description="Pectinesterase catalytic" evidence="6">
    <location>
        <begin position="189"/>
        <end position="308"/>
    </location>
</feature>
<gene>
    <name evidence="7" type="ORF">PFX98_00885</name>
</gene>
<dbReference type="AlphaFoldDB" id="A0AA95NLX2"/>
<evidence type="ECO:0000256" key="5">
    <source>
        <dbReference type="RuleBase" id="RU000589"/>
    </source>
</evidence>
<dbReference type="EMBL" id="CP116346">
    <property type="protein sequence ID" value="WIT12191.1"/>
    <property type="molecule type" value="Genomic_DNA"/>
</dbReference>
<dbReference type="InterPro" id="IPR000070">
    <property type="entry name" value="Pectinesterase_cat"/>
</dbReference>
<dbReference type="PROSITE" id="PS00503">
    <property type="entry name" value="PECTINESTERASE_2"/>
    <property type="match status" value="1"/>
</dbReference>
<comment type="catalytic activity">
    <reaction evidence="5">
        <text>[(1-&gt;4)-alpha-D-galacturonosyl methyl ester](n) + n H2O = [(1-&gt;4)-alpha-D-galacturonosyl](n) + n methanol + n H(+)</text>
        <dbReference type="Rhea" id="RHEA:22380"/>
        <dbReference type="Rhea" id="RHEA-COMP:14570"/>
        <dbReference type="Rhea" id="RHEA-COMP:14573"/>
        <dbReference type="ChEBI" id="CHEBI:15377"/>
        <dbReference type="ChEBI" id="CHEBI:15378"/>
        <dbReference type="ChEBI" id="CHEBI:17790"/>
        <dbReference type="ChEBI" id="CHEBI:140522"/>
        <dbReference type="ChEBI" id="CHEBI:140523"/>
        <dbReference type="EC" id="3.1.1.11"/>
    </reaction>
</comment>
<name>A0AA95NLX2_9BURK</name>
<proteinExistence type="inferred from homology"/>
<dbReference type="Proteomes" id="UP001177769">
    <property type="component" value="Chromosome"/>
</dbReference>
<dbReference type="EC" id="3.1.1.11" evidence="5"/>
<dbReference type="GO" id="GO:0045490">
    <property type="term" value="P:pectin catabolic process"/>
    <property type="evidence" value="ECO:0007669"/>
    <property type="project" value="UniProtKB-UniRule"/>
</dbReference>
<accession>A0AA95NLX2</accession>
<comment type="similarity">
    <text evidence="1">Belongs to the pectinesterase family.</text>
</comment>
<keyword evidence="3 5" id="KW-0063">Aspartyl esterase</keyword>
<organism evidence="7 8">
    <name type="scientific">Paucibacter sediminis</name>
    <dbReference type="NCBI Taxonomy" id="3019553"/>
    <lineage>
        <taxon>Bacteria</taxon>
        <taxon>Pseudomonadati</taxon>
        <taxon>Pseudomonadota</taxon>
        <taxon>Betaproteobacteria</taxon>
        <taxon>Burkholderiales</taxon>
        <taxon>Sphaerotilaceae</taxon>
        <taxon>Roseateles</taxon>
    </lineage>
</organism>
<reference evidence="7" key="1">
    <citation type="submission" date="2023-01" db="EMBL/GenBank/DDBJ databases">
        <title>Whole genome sequence of Paucibacter sp. S2-9 isolated from pond sediment.</title>
        <authorList>
            <person name="Jung J.Y."/>
        </authorList>
    </citation>
    <scope>NUCLEOTIDE SEQUENCE</scope>
    <source>
        <strain evidence="7">S2-9</strain>
    </source>
</reference>
<dbReference type="SUPFAM" id="SSF51126">
    <property type="entry name" value="Pectin lyase-like"/>
    <property type="match status" value="1"/>
</dbReference>
<dbReference type="InterPro" id="IPR012334">
    <property type="entry name" value="Pectin_lyas_fold"/>
</dbReference>
<keyword evidence="8" id="KW-1185">Reference proteome</keyword>
<feature type="chain" id="PRO_5041518462" description="Pectinesterase" evidence="5">
    <location>
        <begin position="18"/>
        <end position="366"/>
    </location>
</feature>
<evidence type="ECO:0000256" key="2">
    <source>
        <dbReference type="ARBA" id="ARBA00022801"/>
    </source>
</evidence>
<dbReference type="GO" id="GO:0030599">
    <property type="term" value="F:pectinesterase activity"/>
    <property type="evidence" value="ECO:0007669"/>
    <property type="project" value="UniProtKB-UniRule"/>
</dbReference>
<feature type="signal peptide" evidence="5">
    <location>
        <begin position="1"/>
        <end position="17"/>
    </location>
</feature>
<evidence type="ECO:0000313" key="7">
    <source>
        <dbReference type="EMBL" id="WIT12191.1"/>
    </source>
</evidence>
<dbReference type="KEGG" id="pais:PFX98_00885"/>
<dbReference type="GO" id="GO:0009279">
    <property type="term" value="C:cell outer membrane"/>
    <property type="evidence" value="ECO:0007669"/>
    <property type="project" value="TreeGrafter"/>
</dbReference>